<sequence>MSAAVETSETVSTSETPPQTHLPRPVNSKRTTVTKKKEEDNREDEAYEIMKFAASQLTKQDEADIFGQMVAVKVRKLSTRNRAIAENQIQNFLFQMEMQEMGPPPQLPLRPTQAQKPAATPNFLFPSTSDPALQSPYLSYPVNQSPSHSATSSGSSTSTDSYLDLDFNTAIGGHGNDGFDMNNFISFNK</sequence>
<dbReference type="EMBL" id="GDHC01013564">
    <property type="protein sequence ID" value="JAQ05065.1"/>
    <property type="molecule type" value="Transcribed_RNA"/>
</dbReference>
<protein>
    <recommendedName>
        <fullName evidence="3">BESS domain-containing protein</fullName>
    </recommendedName>
</protein>
<feature type="compositionally biased region" description="Low complexity" evidence="1">
    <location>
        <begin position="1"/>
        <end position="16"/>
    </location>
</feature>
<feature type="region of interest" description="Disordered" evidence="1">
    <location>
        <begin position="135"/>
        <end position="159"/>
    </location>
</feature>
<organism evidence="2">
    <name type="scientific">Lygus hesperus</name>
    <name type="common">Western plant bug</name>
    <dbReference type="NCBI Taxonomy" id="30085"/>
    <lineage>
        <taxon>Eukaryota</taxon>
        <taxon>Metazoa</taxon>
        <taxon>Ecdysozoa</taxon>
        <taxon>Arthropoda</taxon>
        <taxon>Hexapoda</taxon>
        <taxon>Insecta</taxon>
        <taxon>Pterygota</taxon>
        <taxon>Neoptera</taxon>
        <taxon>Paraneoptera</taxon>
        <taxon>Hemiptera</taxon>
        <taxon>Heteroptera</taxon>
        <taxon>Panheteroptera</taxon>
        <taxon>Cimicomorpha</taxon>
        <taxon>Miridae</taxon>
        <taxon>Mirini</taxon>
        <taxon>Lygus</taxon>
    </lineage>
</organism>
<feature type="compositionally biased region" description="Low complexity" evidence="1">
    <location>
        <begin position="145"/>
        <end position="159"/>
    </location>
</feature>
<reference evidence="2" key="1">
    <citation type="journal article" date="2016" name="Gigascience">
        <title>De novo construction of an expanded transcriptome assembly for the western tarnished plant bug, Lygus hesperus.</title>
        <authorList>
            <person name="Tassone E.E."/>
            <person name="Geib S.M."/>
            <person name="Hall B."/>
            <person name="Fabrick J.A."/>
            <person name="Brent C.S."/>
            <person name="Hull J.J."/>
        </authorList>
    </citation>
    <scope>NUCLEOTIDE SEQUENCE</scope>
</reference>
<name>A0A146LBY6_LYGHE</name>
<evidence type="ECO:0008006" key="3">
    <source>
        <dbReference type="Google" id="ProtNLM"/>
    </source>
</evidence>
<proteinExistence type="predicted"/>
<dbReference type="AlphaFoldDB" id="A0A146LBY6"/>
<feature type="region of interest" description="Disordered" evidence="1">
    <location>
        <begin position="1"/>
        <end position="43"/>
    </location>
</feature>
<accession>A0A146LBY6</accession>
<evidence type="ECO:0000313" key="2">
    <source>
        <dbReference type="EMBL" id="JAQ05065.1"/>
    </source>
</evidence>
<evidence type="ECO:0000256" key="1">
    <source>
        <dbReference type="SAM" id="MobiDB-lite"/>
    </source>
</evidence>
<gene>
    <name evidence="2" type="ORF">g.82722</name>
</gene>